<proteinExistence type="predicted"/>
<organism evidence="1 2">
    <name type="scientific">Conoideocrella luteorostrata</name>
    <dbReference type="NCBI Taxonomy" id="1105319"/>
    <lineage>
        <taxon>Eukaryota</taxon>
        <taxon>Fungi</taxon>
        <taxon>Dikarya</taxon>
        <taxon>Ascomycota</taxon>
        <taxon>Pezizomycotina</taxon>
        <taxon>Sordariomycetes</taxon>
        <taxon>Hypocreomycetidae</taxon>
        <taxon>Hypocreales</taxon>
        <taxon>Clavicipitaceae</taxon>
        <taxon>Conoideocrella</taxon>
    </lineage>
</organism>
<evidence type="ECO:0000313" key="1">
    <source>
        <dbReference type="EMBL" id="KAK2606246.1"/>
    </source>
</evidence>
<dbReference type="AlphaFoldDB" id="A0AAJ0G2B6"/>
<comment type="caution">
    <text evidence="1">The sequence shown here is derived from an EMBL/GenBank/DDBJ whole genome shotgun (WGS) entry which is preliminary data.</text>
</comment>
<reference evidence="1" key="1">
    <citation type="submission" date="2023-06" db="EMBL/GenBank/DDBJ databases">
        <title>Conoideocrella luteorostrata (Hypocreales: Clavicipitaceae), a potential biocontrol fungus for elongate hemlock scale in United States Christmas tree production areas.</title>
        <authorList>
            <person name="Barrett H."/>
            <person name="Lovett B."/>
            <person name="Macias A.M."/>
            <person name="Stajich J.E."/>
            <person name="Kasson M.T."/>
        </authorList>
    </citation>
    <scope>NUCLEOTIDE SEQUENCE</scope>
    <source>
        <strain evidence="1">ARSEF 14590</strain>
    </source>
</reference>
<protein>
    <submittedName>
        <fullName evidence="1">Uncharacterized protein</fullName>
    </submittedName>
</protein>
<keyword evidence="2" id="KW-1185">Reference proteome</keyword>
<evidence type="ECO:0000313" key="2">
    <source>
        <dbReference type="Proteomes" id="UP001251528"/>
    </source>
</evidence>
<dbReference type="Proteomes" id="UP001251528">
    <property type="component" value="Unassembled WGS sequence"/>
</dbReference>
<name>A0AAJ0G2B6_9HYPO</name>
<accession>A0AAJ0G2B6</accession>
<gene>
    <name evidence="1" type="ORF">QQS21_003294</name>
</gene>
<sequence length="169" mass="18584">MAQTFIHYGPHHHISPTASPGLLFLKQILPALDTLGPFHGQPELANYLAPGATFTINNGPPVEAANVLNMLEMRAQKLSKFGHNLETAWDIDKGDGTRTVMYESTSVTVFKEDAEGVEVRIKEFNLIELESKDTGKGWIGLHAVKLVAYLDGSPVTERAEAMKSNCRRP</sequence>
<dbReference type="EMBL" id="JASWJB010000043">
    <property type="protein sequence ID" value="KAK2606246.1"/>
    <property type="molecule type" value="Genomic_DNA"/>
</dbReference>